<dbReference type="CDD" id="cd04730">
    <property type="entry name" value="NPD_like"/>
    <property type="match status" value="1"/>
</dbReference>
<proteinExistence type="predicted"/>
<name>A0A975T399_9ACTN</name>
<evidence type="ECO:0000256" key="3">
    <source>
        <dbReference type="ARBA" id="ARBA00023002"/>
    </source>
</evidence>
<protein>
    <submittedName>
        <fullName evidence="4">Nitronate monooxygenase</fullName>
    </submittedName>
</protein>
<dbReference type="Pfam" id="PF03060">
    <property type="entry name" value="NMO"/>
    <property type="match status" value="1"/>
</dbReference>
<dbReference type="InterPro" id="IPR004136">
    <property type="entry name" value="NMO"/>
</dbReference>
<dbReference type="Proteomes" id="UP000683575">
    <property type="component" value="Chromosome"/>
</dbReference>
<dbReference type="KEGG" id="nps:KRR39_23145"/>
<accession>A0A975T399</accession>
<evidence type="ECO:0000256" key="2">
    <source>
        <dbReference type="ARBA" id="ARBA00022643"/>
    </source>
</evidence>
<organism evidence="4 5">
    <name type="scientific">Nocardioides panacis</name>
    <dbReference type="NCBI Taxonomy" id="2849501"/>
    <lineage>
        <taxon>Bacteria</taxon>
        <taxon>Bacillati</taxon>
        <taxon>Actinomycetota</taxon>
        <taxon>Actinomycetes</taxon>
        <taxon>Propionibacteriales</taxon>
        <taxon>Nocardioidaceae</taxon>
        <taxon>Nocardioides</taxon>
    </lineage>
</organism>
<dbReference type="EMBL" id="CP077062">
    <property type="protein sequence ID" value="QWZ10751.1"/>
    <property type="molecule type" value="Genomic_DNA"/>
</dbReference>
<dbReference type="PANTHER" id="PTHR32332">
    <property type="entry name" value="2-NITROPROPANE DIOXYGENASE"/>
    <property type="match status" value="1"/>
</dbReference>
<evidence type="ECO:0000256" key="1">
    <source>
        <dbReference type="ARBA" id="ARBA00022630"/>
    </source>
</evidence>
<evidence type="ECO:0000313" key="5">
    <source>
        <dbReference type="Proteomes" id="UP000683575"/>
    </source>
</evidence>
<sequence>MAGPGEGRLAAAVSAAGGLGMVGVGAARSPGWVREQAEVAAAGGAPYGVGLMAWALERDAGQLDAVLEVRPDLVAVSFGGFEPYVDLLRAAGLRVAVQAGTVAEALRAARAGADVVVARGAEGGGHGRDAVGTLPLLQAVLDAVEVPVLAAGGIGTARGLAAVLAAGAAGAWVGTALLTTHEAASTPAARQRLLAADETATAYGRVFDVAQRLAWPPEFGGRALRNAYFDRWQHRLDELATDDAAARELTEAQAAQDHDTAYVYAGQGAGLLREERSVAEVLADLAGAEALLRRF</sequence>
<dbReference type="AlphaFoldDB" id="A0A975T399"/>
<dbReference type="PANTHER" id="PTHR32332:SF31">
    <property type="entry name" value="2-NITROPROPANE DIOXYGENASE FAMILY, PUTATIVE (AFU_ORTHOLOGUE AFUA_2G09850)-RELATED"/>
    <property type="match status" value="1"/>
</dbReference>
<keyword evidence="3" id="KW-0560">Oxidoreductase</keyword>
<reference evidence="4" key="1">
    <citation type="submission" date="2021-06" db="EMBL/GenBank/DDBJ databases">
        <title>Complete genome sequence of Nocardioides sp. G188.</title>
        <authorList>
            <person name="Im W.-T."/>
        </authorList>
    </citation>
    <scope>NUCLEOTIDE SEQUENCE</scope>
    <source>
        <strain evidence="4">G188</strain>
    </source>
</reference>
<keyword evidence="2" id="KW-0288">FMN</keyword>
<keyword evidence="4" id="KW-0503">Monooxygenase</keyword>
<keyword evidence="1" id="KW-0285">Flavoprotein</keyword>
<keyword evidence="5" id="KW-1185">Reference proteome</keyword>
<gene>
    <name evidence="4" type="ORF">KRR39_23145</name>
</gene>
<dbReference type="GO" id="GO:0018580">
    <property type="term" value="F:nitronate monooxygenase activity"/>
    <property type="evidence" value="ECO:0007669"/>
    <property type="project" value="InterPro"/>
</dbReference>
<evidence type="ECO:0000313" key="4">
    <source>
        <dbReference type="EMBL" id="QWZ10751.1"/>
    </source>
</evidence>